<feature type="compositionally biased region" description="Basic residues" evidence="1">
    <location>
        <begin position="1035"/>
        <end position="1046"/>
    </location>
</feature>
<feature type="compositionally biased region" description="Polar residues" evidence="1">
    <location>
        <begin position="1903"/>
        <end position="1918"/>
    </location>
</feature>
<feature type="compositionally biased region" description="Low complexity" evidence="1">
    <location>
        <begin position="1885"/>
        <end position="1895"/>
    </location>
</feature>
<dbReference type="EMBL" id="BLBS01000020">
    <property type="protein sequence ID" value="GET87487.1"/>
    <property type="molecule type" value="Genomic_DNA"/>
</dbReference>
<feature type="region of interest" description="Disordered" evidence="1">
    <location>
        <begin position="1874"/>
        <end position="1918"/>
    </location>
</feature>
<feature type="chain" id="PRO_5024887135" evidence="2">
    <location>
        <begin position="35"/>
        <end position="2154"/>
    </location>
</feature>
<feature type="compositionally biased region" description="Low complexity" evidence="1">
    <location>
        <begin position="1390"/>
        <end position="1414"/>
    </location>
</feature>
<feature type="compositionally biased region" description="Basic and acidic residues" evidence="1">
    <location>
        <begin position="1426"/>
        <end position="1437"/>
    </location>
</feature>
<feature type="compositionally biased region" description="Basic and acidic residues" evidence="1">
    <location>
        <begin position="386"/>
        <end position="398"/>
    </location>
</feature>
<feature type="region of interest" description="Disordered" evidence="1">
    <location>
        <begin position="1335"/>
        <end position="1486"/>
    </location>
</feature>
<evidence type="ECO:0000313" key="4">
    <source>
        <dbReference type="Proteomes" id="UP000419144"/>
    </source>
</evidence>
<evidence type="ECO:0000256" key="1">
    <source>
        <dbReference type="SAM" id="MobiDB-lite"/>
    </source>
</evidence>
<feature type="compositionally biased region" description="Polar residues" evidence="1">
    <location>
        <begin position="921"/>
        <end position="942"/>
    </location>
</feature>
<keyword evidence="2" id="KW-0732">Signal</keyword>
<name>A0A640KI99_LEITA</name>
<evidence type="ECO:0000313" key="3">
    <source>
        <dbReference type="EMBL" id="GET87487.1"/>
    </source>
</evidence>
<proteinExistence type="predicted"/>
<feature type="region of interest" description="Disordered" evidence="1">
    <location>
        <begin position="919"/>
        <end position="946"/>
    </location>
</feature>
<gene>
    <name evidence="3" type="ORF">LtaPh_1612300</name>
</gene>
<feature type="region of interest" description="Disordered" evidence="1">
    <location>
        <begin position="2030"/>
        <end position="2049"/>
    </location>
</feature>
<sequence length="2154" mass="230647">MLTPFFLPRSPMLHGARDLFFALCLALACSPGLGLSHLCITPGGGYTGKYLNVWSVITGKPCKCKKILGCLGDVDVGSSSESGNRSATHTHSSIDGAGNSMGCGNQKLHAQQIAYQRDFLGACWNSALGEDEAKEYRASRWMGMSKQVMELDTNNRCFTACTRRKKEKRAAADLPKAAMTAPDDPTGSQPGVGGSIGMGSGGRPRRASISVGTSAHAGSPLASPCSSMPVLRSSLTSGPRSGNFPRTVRQGQFGSSSLPYPASDDAEFSAANARIATAGKTKSSDSGTLRTVMKDAIELDKVAHSCHPYLQRHELSVYSGVVFRCAPAHRLYNRISLVPDARAKRLSNACVSASVGIRQDRQCTSTPPTPLDPPSSVAAPYTNRAEPMRSRSSLDTRGKTVKPSPLCEGDCGQADHTPALELGSTPARQASASGTDWETDDPLSAFNNYTIEDRDVDGVAATRPPVIIGSITAMELQALPQNAELCFGGWLYVSLQDEQERLRRSLARYKKRRKRHAATRKAAVASSTVSSACPAPSAFCKDLPSPGQSPGGRPYNSGSVEGVSNDGEALRQLWLRLDSSDGMSTCSRSPTAADAPRQLSVKEGLGDAVIADTEGVAATAAQLVDTTPAAEAASSAAHGDEEERGVPSLKTATAPPSPQVQASLAMARPLHLSRSTRNAVASSGCSLPRTAEESHKCVLNVAPQQQTPMRSVSPISPLRCTGKYAREVMEADTLVATWLPYAYVIIAVPMYECSLVPTVFHASLSRRKAVSLNLANAQSRQAYGVGCITAARYGGVMVVEYREKISEDDDAEWIDELLRVGRASRERYGEAGAKVDGTSATGFSASAAAGASTLSLRHLSRTMAHDARAEKLHRIKSHIWHKLRRQGLYVILASTRMADRRHRQQCAFVPSERSRVFPMPASSSGVTATSVPPHSKGTNSRHSAPLLSRVNAMTGDDGVDDIGCNDFATDMNGVVDYDSLDDNSGSDRSSRSDRTGRTSLSSGGSIRESAAARSGGGKRRHSLWSKLSLPDGSSNRRHRRHHHQHNSHGGDDKNAKRKTHHAAHFDFSGHQRDSGGYLGRTATAPCLWAETTYDNDFLLRGTYRQIGGMKYLDVVSLIDGCPVSELVHGIKRWVVNLLSMPIKARPLCLYLQRYEGIASSLQLLTTPLASTALATDVASGHLVAPMKLSSHASGGTGLEAECFVSQQQAEAIGGGVSTGSFSATSAPMNITAAASTVPRGVLYNTYYRGPLDPVVRAVMSPDVESMIAASKIRHLPEALHSTRLASPHTVTSDGATNVGPLPPTLPLLPSISDARRVMPVKPRVEIEAEVLCNSMRSTPSSPSGAYTGHPLRPHPSPNPSTSAAPPVWKERHRSPTASTVLQSYTTHVDPTSAPLLPSASLSTTLSRRTVSTVPPKHSSAGPSLEVTERPMCDDSLRSDSMAGSSPTATDGRRALEVAATASAMPGDSTNSPTGGGATNGSVPSPALMDILAVPPFPRNNLNQQGTPSTRSNCFSAAAPNEGVTDVHTRPDNIAEVGKPPRVWSLDGNTPLGYYSMRGLAHYSGQRSLREQSEAMAAAATECDNSSDAAMDRRDGRTASPAAEEEASYGEREWQLADCELRALKSELDEMHYLVSTAHSELLERLSERTQLGAIFLPHTRPDQVDLSLLALKMLRQYPEEVPVKEIHTDWVPMLMSLLTISRDNLFCFPGAGDNGGDTRRFLGAYNDGITQSDMYEAGTTRYTLDPLPPLPTPRPLHDIVIASQPIRFTTEMPNDVKQVGTDARDLAFAFSGGSFGVLAGVLYYYADFLRAKYHSGVAAAGGRSKEAGTMVQDVLARDGYNVVLRRIWIWGVIPELSEYKCCITSAVAKTKQLLRGKRPRREGAEPASSTESTSARGAEDTHSSVTKTAGLNSGGTQVRGQPFRSAEAYALYDAVLHYLRTLEELHVEHHGDSSFAPQGAMKRRSTLMAWRRNKGGSGAAVTAHGSSVEVNGAAGGAADSMEVGELVPRFEICVATNYYYKVMMEEARRPRTHTHRSSSPLSTSGDLYTHSETSLHKGTIRAAGDGPKAHAAILRPPSGGHAGKRAKKAVGRAQQHLEQPYCGGEEMVGKEALQRHAVKRVFKFLTDNYTQWCAQHSDDPAMNALAKRVHISIK</sequence>
<feature type="compositionally biased region" description="Gly residues" evidence="1">
    <location>
        <begin position="190"/>
        <end position="202"/>
    </location>
</feature>
<dbReference type="VEuPathDB" id="TriTrypDB:LtaPh_1612300"/>
<comment type="caution">
    <text evidence="3">The sequence shown here is derived from an EMBL/GenBank/DDBJ whole genome shotgun (WGS) entry which is preliminary data.</text>
</comment>
<organism evidence="3 4">
    <name type="scientific">Leishmania tarentolae</name>
    <name type="common">Sauroleishmania tarentolae</name>
    <dbReference type="NCBI Taxonomy" id="5689"/>
    <lineage>
        <taxon>Eukaryota</taxon>
        <taxon>Discoba</taxon>
        <taxon>Euglenozoa</taxon>
        <taxon>Kinetoplastea</taxon>
        <taxon>Metakinetoplastina</taxon>
        <taxon>Trypanosomatida</taxon>
        <taxon>Trypanosomatidae</taxon>
        <taxon>Leishmaniinae</taxon>
        <taxon>Leishmania</taxon>
        <taxon>lizard Leishmania</taxon>
    </lineage>
</organism>
<reference evidence="3" key="1">
    <citation type="submission" date="2019-11" db="EMBL/GenBank/DDBJ databases">
        <title>Leishmania tarentolae CDS.</title>
        <authorList>
            <person name="Goto Y."/>
            <person name="Yamagishi J."/>
        </authorList>
    </citation>
    <scope>NUCLEOTIDE SEQUENCE [LARGE SCALE GENOMIC DNA]</scope>
    <source>
        <strain evidence="3">Parrot Tar II</strain>
    </source>
</reference>
<feature type="signal peptide" evidence="2">
    <location>
        <begin position="1"/>
        <end position="34"/>
    </location>
</feature>
<feature type="compositionally biased region" description="Polar residues" evidence="1">
    <location>
        <begin position="1375"/>
        <end position="1389"/>
    </location>
</feature>
<feature type="region of interest" description="Disordered" evidence="1">
    <location>
        <begin position="543"/>
        <end position="564"/>
    </location>
</feature>
<feature type="compositionally biased region" description="Polar residues" evidence="1">
    <location>
        <begin position="426"/>
        <end position="436"/>
    </location>
</feature>
<feature type="region of interest" description="Disordered" evidence="1">
    <location>
        <begin position="1572"/>
        <end position="1608"/>
    </location>
</feature>
<feature type="region of interest" description="Disordered" evidence="1">
    <location>
        <begin position="977"/>
        <end position="1059"/>
    </location>
</feature>
<feature type="region of interest" description="Disordered" evidence="1">
    <location>
        <begin position="169"/>
        <end position="253"/>
    </location>
</feature>
<evidence type="ECO:0000256" key="2">
    <source>
        <dbReference type="SAM" id="SignalP"/>
    </source>
</evidence>
<accession>A0A640KI99</accession>
<feature type="region of interest" description="Disordered" evidence="1">
    <location>
        <begin position="357"/>
        <end position="439"/>
    </location>
</feature>
<protein>
    <submittedName>
        <fullName evidence="3">Uncharacterized protein</fullName>
    </submittedName>
</protein>
<dbReference type="Proteomes" id="UP000419144">
    <property type="component" value="Unassembled WGS sequence"/>
</dbReference>
<feature type="compositionally biased region" description="Polar residues" evidence="1">
    <location>
        <begin position="1335"/>
        <end position="1344"/>
    </location>
</feature>
<feature type="region of interest" description="Disordered" evidence="1">
    <location>
        <begin position="629"/>
        <end position="656"/>
    </location>
</feature>
<dbReference type="OrthoDB" id="273563at2759"/>
<keyword evidence="4" id="KW-1185">Reference proteome</keyword>